<name>A0A136A2H0_9ALTE</name>
<evidence type="ECO:0000259" key="1">
    <source>
        <dbReference type="Pfam" id="PF12697"/>
    </source>
</evidence>
<dbReference type="InterPro" id="IPR029058">
    <property type="entry name" value="AB_hydrolase_fold"/>
</dbReference>
<dbReference type="InterPro" id="IPR000639">
    <property type="entry name" value="Epox_hydrolase-like"/>
</dbReference>
<dbReference type="GO" id="GO:0046464">
    <property type="term" value="P:acylglycerol catabolic process"/>
    <property type="evidence" value="ECO:0007669"/>
    <property type="project" value="TreeGrafter"/>
</dbReference>
<reference evidence="3" key="1">
    <citation type="submission" date="2016-02" db="EMBL/GenBank/DDBJ databases">
        <authorList>
            <person name="Schultz-Johansen M."/>
            <person name="Glaring M.A."/>
            <person name="Bech P.K."/>
            <person name="Stougaard P."/>
        </authorList>
    </citation>
    <scope>NUCLEOTIDE SEQUENCE [LARGE SCALE GENOMIC DNA]</scope>
    <source>
        <strain evidence="3">S66</strain>
    </source>
</reference>
<evidence type="ECO:0000313" key="3">
    <source>
        <dbReference type="Proteomes" id="UP000070299"/>
    </source>
</evidence>
<comment type="caution">
    <text evidence="2">The sequence shown here is derived from an EMBL/GenBank/DDBJ whole genome shotgun (WGS) entry which is preliminary data.</text>
</comment>
<dbReference type="STRING" id="1799789.AX660_14930"/>
<dbReference type="GO" id="GO:0047372">
    <property type="term" value="F:monoacylglycerol lipase activity"/>
    <property type="evidence" value="ECO:0007669"/>
    <property type="project" value="TreeGrafter"/>
</dbReference>
<dbReference type="InterPro" id="IPR000073">
    <property type="entry name" value="AB_hydrolase_1"/>
</dbReference>
<dbReference type="Pfam" id="PF12697">
    <property type="entry name" value="Abhydrolase_6"/>
    <property type="match status" value="1"/>
</dbReference>
<feature type="domain" description="AB hydrolase-1" evidence="1">
    <location>
        <begin position="40"/>
        <end position="290"/>
    </location>
</feature>
<keyword evidence="2" id="KW-0378">Hydrolase</keyword>
<sequence length="302" mass="35225">MSSLSFERYQQEAKTSLLCGHKIAYWQSYDATANNKQQTILFIHGFPSASWDWHYQWKYLARDYSLLCADMLGFGLSAKPRQHRYSLSEQADIFEALLQEKGVGDYHIMAHDYGDSVAQELLYRQATRRLENTELPQARLKSVCFLNGGIFPACHRPLLAQRLLKSWLGKWVVKYLSKSSLEKSFIKIFGKDTPPMQQEIDMIWQLLRHNDGHLVIPDILRYIDERYQWGERWVEAMITSTVPLYFINGIQDPISGRHMLDRYIEVIPEAQTALLDVGHYPQLEAPDEVLRCYRDFLQGIQS</sequence>
<evidence type="ECO:0000313" key="2">
    <source>
        <dbReference type="EMBL" id="KXI29421.1"/>
    </source>
</evidence>
<keyword evidence="3" id="KW-1185">Reference proteome</keyword>
<dbReference type="Proteomes" id="UP000070299">
    <property type="component" value="Unassembled WGS sequence"/>
</dbReference>
<dbReference type="RefSeq" id="WP_068376880.1">
    <property type="nucleotide sequence ID" value="NZ_LSNE01000005.1"/>
</dbReference>
<dbReference type="GO" id="GO:0016020">
    <property type="term" value="C:membrane"/>
    <property type="evidence" value="ECO:0007669"/>
    <property type="project" value="TreeGrafter"/>
</dbReference>
<dbReference type="PANTHER" id="PTHR43798">
    <property type="entry name" value="MONOACYLGLYCEROL LIPASE"/>
    <property type="match status" value="1"/>
</dbReference>
<dbReference type="OrthoDB" id="334507at2"/>
<dbReference type="AlphaFoldDB" id="A0A136A2H0"/>
<gene>
    <name evidence="2" type="ORF">AX660_14930</name>
</gene>
<dbReference type="InterPro" id="IPR050266">
    <property type="entry name" value="AB_hydrolase_sf"/>
</dbReference>
<accession>A0A136A2H0</accession>
<dbReference type="PANTHER" id="PTHR43798:SF33">
    <property type="entry name" value="HYDROLASE, PUTATIVE (AFU_ORTHOLOGUE AFUA_2G14860)-RELATED"/>
    <property type="match status" value="1"/>
</dbReference>
<organism evidence="2 3">
    <name type="scientific">Paraglaciecola hydrolytica</name>
    <dbReference type="NCBI Taxonomy" id="1799789"/>
    <lineage>
        <taxon>Bacteria</taxon>
        <taxon>Pseudomonadati</taxon>
        <taxon>Pseudomonadota</taxon>
        <taxon>Gammaproteobacteria</taxon>
        <taxon>Alteromonadales</taxon>
        <taxon>Alteromonadaceae</taxon>
        <taxon>Paraglaciecola</taxon>
    </lineage>
</organism>
<dbReference type="Gene3D" id="3.40.50.1820">
    <property type="entry name" value="alpha/beta hydrolase"/>
    <property type="match status" value="1"/>
</dbReference>
<dbReference type="PRINTS" id="PR00412">
    <property type="entry name" value="EPOXHYDRLASE"/>
</dbReference>
<proteinExistence type="predicted"/>
<protein>
    <submittedName>
        <fullName evidence="2">Alpha/beta hydrolase</fullName>
    </submittedName>
</protein>
<dbReference type="SUPFAM" id="SSF53474">
    <property type="entry name" value="alpha/beta-Hydrolases"/>
    <property type="match status" value="1"/>
</dbReference>
<dbReference type="EMBL" id="LSNE01000005">
    <property type="protein sequence ID" value="KXI29421.1"/>
    <property type="molecule type" value="Genomic_DNA"/>
</dbReference>